<keyword evidence="1" id="KW-0812">Transmembrane</keyword>
<keyword evidence="1" id="KW-0472">Membrane</keyword>
<sequence>MPVSSDLIERMHYKRRSSFVQEQRFKQASEPLEEVEVDIAEGPTVSSPRRKSASVCVAMITIKPEMNTVNYQRPHQNTVPRKVGTSRFIVERNCQPFNVQELQSVRLRGLSTSEVFHEPPKMYVYRERPTPYVHRNPRKKKTFMEFVKKRKHTICAWSFGIFALALMATIIALQSKGDFS</sequence>
<comment type="caution">
    <text evidence="2">The sequence shown here is derived from an EMBL/GenBank/DDBJ whole genome shotgun (WGS) entry which is preliminary data.</text>
</comment>
<proteinExistence type="predicted"/>
<keyword evidence="3" id="KW-1185">Reference proteome</keyword>
<protein>
    <submittedName>
        <fullName evidence="2">Uncharacterized protein</fullName>
    </submittedName>
</protein>
<organism evidence="2 3">
    <name type="scientific">Cylicocyclus nassatus</name>
    <name type="common">Nematode worm</name>
    <dbReference type="NCBI Taxonomy" id="53992"/>
    <lineage>
        <taxon>Eukaryota</taxon>
        <taxon>Metazoa</taxon>
        <taxon>Ecdysozoa</taxon>
        <taxon>Nematoda</taxon>
        <taxon>Chromadorea</taxon>
        <taxon>Rhabditida</taxon>
        <taxon>Rhabditina</taxon>
        <taxon>Rhabditomorpha</taxon>
        <taxon>Strongyloidea</taxon>
        <taxon>Strongylidae</taxon>
        <taxon>Cylicocyclus</taxon>
    </lineage>
</organism>
<reference evidence="2" key="1">
    <citation type="submission" date="2023-07" db="EMBL/GenBank/DDBJ databases">
        <authorList>
            <consortium name="CYATHOMIX"/>
        </authorList>
    </citation>
    <scope>NUCLEOTIDE SEQUENCE</scope>
    <source>
        <strain evidence="2">N/A</strain>
    </source>
</reference>
<evidence type="ECO:0000313" key="3">
    <source>
        <dbReference type="Proteomes" id="UP001176961"/>
    </source>
</evidence>
<dbReference type="EMBL" id="CATQJL010000001">
    <property type="protein sequence ID" value="CAJ0590113.1"/>
    <property type="molecule type" value="Genomic_DNA"/>
</dbReference>
<evidence type="ECO:0000256" key="1">
    <source>
        <dbReference type="SAM" id="Phobius"/>
    </source>
</evidence>
<evidence type="ECO:0000313" key="2">
    <source>
        <dbReference type="EMBL" id="CAJ0590113.1"/>
    </source>
</evidence>
<accession>A0AA36DP93</accession>
<name>A0AA36DP93_CYLNA</name>
<feature type="transmembrane region" description="Helical" evidence="1">
    <location>
        <begin position="154"/>
        <end position="173"/>
    </location>
</feature>
<dbReference type="Proteomes" id="UP001176961">
    <property type="component" value="Unassembled WGS sequence"/>
</dbReference>
<gene>
    <name evidence="2" type="ORF">CYNAS_LOCUS2096</name>
</gene>
<dbReference type="AlphaFoldDB" id="A0AA36DP93"/>
<keyword evidence="1" id="KW-1133">Transmembrane helix</keyword>